<name>A0A4P8NDA7_9CAUD</name>
<evidence type="ECO:0000313" key="1">
    <source>
        <dbReference type="EMBL" id="QCQ65311.1"/>
    </source>
</evidence>
<evidence type="ECO:0008006" key="3">
    <source>
        <dbReference type="Google" id="ProtNLM"/>
    </source>
</evidence>
<proteinExistence type="predicted"/>
<dbReference type="GeneID" id="77953338"/>
<dbReference type="RefSeq" id="YP_010676972.1">
    <property type="nucleotide sequence ID" value="NC_071016.1"/>
</dbReference>
<keyword evidence="2" id="KW-1185">Reference proteome</keyword>
<sequence length="238" mass="26785">MKKAIFLFDYTGIMAKPWADAGYLCYCFDGQHPKGVSKSDHENILNCGMWFNNEVTGDLSLLDVDKIKAIVGDECAFVFGFPECTDLAVSGAAHFATKRDNNPFFQDEAMVLVKLVKLVGEEYQCPWALENPISVISSLWRKPDYIFHPYEYGGYLPENDTHPFYPEYIKPRDAYPKKTCIWSGGGFVMPEIKPVECDPGYSDQHKKLGGKSLKTKNIRSATPRGFALAVYEGNKHGK</sequence>
<evidence type="ECO:0000313" key="2">
    <source>
        <dbReference type="Proteomes" id="UP000300340"/>
    </source>
</evidence>
<dbReference type="Proteomes" id="UP000300340">
    <property type="component" value="Segment"/>
</dbReference>
<organism evidence="1 2">
    <name type="scientific">Shewanella phage X14</name>
    <dbReference type="NCBI Taxonomy" id="2576871"/>
    <lineage>
        <taxon>Viruses</taxon>
        <taxon>Duplodnaviria</taxon>
        <taxon>Heunggongvirae</taxon>
        <taxon>Uroviricota</taxon>
        <taxon>Caudoviricetes</taxon>
        <taxon>Bocovirus</taxon>
        <taxon>Bocovirus X14</taxon>
    </lineage>
</organism>
<accession>A0A4P8NDA7</accession>
<dbReference type="KEGG" id="vg:77953338"/>
<protein>
    <recommendedName>
        <fullName evidence="3">Dcm methylase</fullName>
    </recommendedName>
</protein>
<reference evidence="1 2" key="1">
    <citation type="submission" date="2019-04" db="EMBL/GenBank/DDBJ databases">
        <title>Characterization and complete genome sequence analysis of a novel Podoviridae phage X14.</title>
        <authorList>
            <person name="Liu Y."/>
        </authorList>
    </citation>
    <scope>NUCLEOTIDE SEQUENCE [LARGE SCALE GENOMIC DNA]</scope>
</reference>
<dbReference type="EMBL" id="MK796797">
    <property type="protein sequence ID" value="QCQ65311.1"/>
    <property type="molecule type" value="Genomic_DNA"/>
</dbReference>